<evidence type="ECO:0000313" key="1">
    <source>
        <dbReference type="EMBL" id="MDP2539195.1"/>
    </source>
</evidence>
<organism evidence="1 2">
    <name type="scientific">Helicobacter cappadocius</name>
    <dbReference type="NCBI Taxonomy" id="3063998"/>
    <lineage>
        <taxon>Bacteria</taxon>
        <taxon>Pseudomonadati</taxon>
        <taxon>Campylobacterota</taxon>
        <taxon>Epsilonproteobacteria</taxon>
        <taxon>Campylobacterales</taxon>
        <taxon>Helicobacteraceae</taxon>
        <taxon>Helicobacter</taxon>
    </lineage>
</organism>
<dbReference type="Proteomes" id="UP001177258">
    <property type="component" value="Unassembled WGS sequence"/>
</dbReference>
<gene>
    <name evidence="1" type="ORF">Q5I06_05340</name>
</gene>
<dbReference type="RefSeq" id="WP_305520915.1">
    <property type="nucleotide sequence ID" value="NZ_JAUYZK010000006.1"/>
</dbReference>
<name>A0AA90TF15_9HELI</name>
<evidence type="ECO:0000313" key="2">
    <source>
        <dbReference type="Proteomes" id="UP001177258"/>
    </source>
</evidence>
<proteinExistence type="predicted"/>
<dbReference type="AlphaFoldDB" id="A0AA90TF15"/>
<dbReference type="Gene3D" id="3.90.550.10">
    <property type="entry name" value="Spore Coat Polysaccharide Biosynthesis Protein SpsA, Chain A"/>
    <property type="match status" value="1"/>
</dbReference>
<dbReference type="EMBL" id="JAUYZK010000006">
    <property type="protein sequence ID" value="MDP2539195.1"/>
    <property type="molecule type" value="Genomic_DNA"/>
</dbReference>
<reference evidence="2" key="1">
    <citation type="journal article" date="2024" name="Syst. Appl. Microbiol.">
        <title>Helicobacter cappadocius sp. nov., from lizards: The first psychrotrophic Helicobacter species.</title>
        <authorList>
            <person name="Aydin F."/>
            <person name="Tarhane S."/>
            <person name="Karakaya E."/>
            <person name="Abay S."/>
            <person name="Kayman T."/>
            <person name="Guran O."/>
            <person name="Bozkurt E."/>
            <person name="Uzum N."/>
            <person name="Avci A."/>
            <person name="Olgun K."/>
            <person name="Jablonski D."/>
            <person name="Guran C."/>
            <person name="Burcin Saticioglu I."/>
        </authorList>
    </citation>
    <scope>NUCLEOTIDE SEQUENCE [LARGE SCALE GENOMIC DNA]</scope>
    <source>
        <strain evidence="2">faydin-H76</strain>
    </source>
</reference>
<dbReference type="InterPro" id="IPR029044">
    <property type="entry name" value="Nucleotide-diphossugar_trans"/>
</dbReference>
<protein>
    <submittedName>
        <fullName evidence="1">Uncharacterized protein</fullName>
    </submittedName>
</protein>
<dbReference type="SUPFAM" id="SSF53448">
    <property type="entry name" value="Nucleotide-diphospho-sugar transferases"/>
    <property type="match status" value="1"/>
</dbReference>
<sequence length="400" mass="47292">MELKKSPNLVFDEYDLNKEYFSLEENSPFSIRTEEIRRLDNPRKLGISGHLRAKNESYSVSEAIETAIPALDELIITVQPYINDGGIDETYEICKQKKQKYPEKIKLFYYTPEVATIAHFKDTDIYDTNDLKDDIPNNSIHSFSHYTNFGLKEISYKYYMKIDADQIYWTDKLKELRDNILYADRFAKSHRSFINRVIGRLFRPFYNFLYSILPTRVYISFVTWINKKCLFGMSGFQLTLRGGGGQLGANNKTLTTLRSETYKKELFDYFIPLSLHYNRFYCTNGGVDTCIFAPNSKNLFCYFKDHGVEMQNLVGNAGFRNLGYFWFHLGMIKRNYFVSGQYYQDYINLRDFLNATFEDLKPKIQTKAVYKSDYDGFWDNLFLNFKKDKKHIENFFKESK</sequence>
<comment type="caution">
    <text evidence="1">The sequence shown here is derived from an EMBL/GenBank/DDBJ whole genome shotgun (WGS) entry which is preliminary data.</text>
</comment>
<accession>A0AA90TF15</accession>